<gene>
    <name evidence="4" type="ORF">KU392_05035</name>
</gene>
<accession>A0ABS6NLW8</accession>
<evidence type="ECO:0000259" key="2">
    <source>
        <dbReference type="Pfam" id="PF09977"/>
    </source>
</evidence>
<protein>
    <recommendedName>
        <fullName evidence="6">Flp pilus-assembly TadG-like N-terminal domain-containing protein</fullName>
    </recommendedName>
</protein>
<dbReference type="Pfam" id="PF09977">
    <property type="entry name" value="Tad_C"/>
    <property type="match status" value="1"/>
</dbReference>
<evidence type="ECO:0000259" key="3">
    <source>
        <dbReference type="Pfam" id="PF13400"/>
    </source>
</evidence>
<feature type="domain" description="DUF2134" evidence="2">
    <location>
        <begin position="68"/>
        <end position="153"/>
    </location>
</feature>
<proteinExistence type="predicted"/>
<sequence length="710" mass="73886">MQTSSINRQRGSIIIPVAVSLVVGLILLGGVQLAYYFFMKRELQNAADMAALSAVQLIEKTGELTCNNVEHPAQKAAEAIIKENFQYGVLSNMTVSCGVWDPVKYAEKEGHFTKIEDEEDNVEYNAILVDLTYEAPVFLPFSVDATITANSIAKKGTMPIAVFSVAPALLSLNEGELTTLLTNIGLDVLGSNIGSFQGLANVKIKTSGLLQELLGESALNSVATVGDLNTLLNTNVGLGTLVVAAVEAAGTNLIDATVLSNIKAELNDLDVGIPLGSGSNGRGLFAEIMTPSLQSALNAEIGVGDILDVVLDVATKKHALNVPLELGIGGILKASVEAKVIEPASIGIGGKGTSAYSASVRAFVDLCVDSAGTCDTEGYSSGLLRLKVDIPVGVEAVTGKATLNSLCERNDETEEKKPIADITTTSSVLGLCTGDLTKDDVFSSAFSCRDTALGNKELASLGLLGKELISLNSKAALDVLSANDGGKDYIEGDSKVFVNTLPVGKTLDGLIKEATVNLLQGGEGVLGDDQATGSSLWNAMQAKEGCNPVPQDFAGSGWSCRKKVRDEIVTGLKTGLEGLIGNLVDNVLKGKLLTGVVKLLGDVLELVLGNPFDPCTPTALLGAPVTMEGTVTGCIGQIDEVLDDLREAEVEQGNQDVLALLALITGLLNPSLDGLGDVLSKLLDNLGVETNPVKTKLISVSCDGGAQLVY</sequence>
<evidence type="ECO:0000256" key="1">
    <source>
        <dbReference type="SAM" id="Phobius"/>
    </source>
</evidence>
<keyword evidence="1" id="KW-0472">Membrane</keyword>
<comment type="caution">
    <text evidence="4">The sequence shown here is derived from an EMBL/GenBank/DDBJ whole genome shotgun (WGS) entry which is preliminary data.</text>
</comment>
<evidence type="ECO:0000313" key="4">
    <source>
        <dbReference type="EMBL" id="MBV4396625.1"/>
    </source>
</evidence>
<dbReference type="InterPro" id="IPR028087">
    <property type="entry name" value="Tad_N"/>
</dbReference>
<reference evidence="4 5" key="1">
    <citation type="submission" date="2021-06" db="EMBL/GenBank/DDBJ databases">
        <authorList>
            <person name="Lu T."/>
            <person name="Wang Q."/>
            <person name="Han X."/>
        </authorList>
    </citation>
    <scope>NUCLEOTIDE SEQUENCE [LARGE SCALE GENOMIC DNA]</scope>
    <source>
        <strain evidence="4 5">LAM0050</strain>
    </source>
</reference>
<feature type="transmembrane region" description="Helical" evidence="1">
    <location>
        <begin position="12"/>
        <end position="38"/>
    </location>
</feature>
<dbReference type="Pfam" id="PF13400">
    <property type="entry name" value="Tad"/>
    <property type="match status" value="1"/>
</dbReference>
<evidence type="ECO:0000313" key="5">
    <source>
        <dbReference type="Proteomes" id="UP000722165"/>
    </source>
</evidence>
<name>A0ABS6NLW8_9BURK</name>
<dbReference type="EMBL" id="JAHSPR010000003">
    <property type="protein sequence ID" value="MBV4396625.1"/>
    <property type="molecule type" value="Genomic_DNA"/>
</dbReference>
<evidence type="ECO:0008006" key="6">
    <source>
        <dbReference type="Google" id="ProtNLM"/>
    </source>
</evidence>
<keyword evidence="5" id="KW-1185">Reference proteome</keyword>
<dbReference type="RefSeq" id="WP_217734756.1">
    <property type="nucleotide sequence ID" value="NZ_JAHSPR010000003.1"/>
</dbReference>
<keyword evidence="1" id="KW-0812">Transmembrane</keyword>
<feature type="domain" description="Putative Flp pilus-assembly TadG-like N-terminal" evidence="3">
    <location>
        <begin position="11"/>
        <end position="56"/>
    </location>
</feature>
<dbReference type="InterPro" id="IPR018705">
    <property type="entry name" value="DUF2134_membrane"/>
</dbReference>
<dbReference type="Proteomes" id="UP000722165">
    <property type="component" value="Unassembled WGS sequence"/>
</dbReference>
<organism evidence="4 5">
    <name type="scientific">Advenella alkanexedens</name>
    <dbReference type="NCBI Taxonomy" id="1481665"/>
    <lineage>
        <taxon>Bacteria</taxon>
        <taxon>Pseudomonadati</taxon>
        <taxon>Pseudomonadota</taxon>
        <taxon>Betaproteobacteria</taxon>
        <taxon>Burkholderiales</taxon>
        <taxon>Alcaligenaceae</taxon>
    </lineage>
</organism>
<keyword evidence="1" id="KW-1133">Transmembrane helix</keyword>